<evidence type="ECO:0000313" key="1">
    <source>
        <dbReference type="EMBL" id="PZW44111.1"/>
    </source>
</evidence>
<accession>A0A2W7IB58</accession>
<keyword evidence="2" id="KW-1185">Reference proteome</keyword>
<protein>
    <submittedName>
        <fullName evidence="1">Uncharacterized protein</fullName>
    </submittedName>
</protein>
<name>A0A2W7IB58_9FLAO</name>
<evidence type="ECO:0000313" key="2">
    <source>
        <dbReference type="Proteomes" id="UP000249542"/>
    </source>
</evidence>
<dbReference type="RefSeq" id="WP_111539779.1">
    <property type="nucleotide sequence ID" value="NZ_QKYV01000001.1"/>
</dbReference>
<sequence length="73" mass="8566">MFVISNVDNVNVFNQIRIVSKWAIKRTIAKHLTYEAGIGLGYRYAFFDEQDYFFPPEKGFAVLDLHIRLGYTF</sequence>
<comment type="caution">
    <text evidence="1">The sequence shown here is derived from an EMBL/GenBank/DDBJ whole genome shotgun (WGS) entry which is preliminary data.</text>
</comment>
<gene>
    <name evidence="1" type="ORF">LX95_00441</name>
</gene>
<dbReference type="EMBL" id="QKYV01000001">
    <property type="protein sequence ID" value="PZW44111.1"/>
    <property type="molecule type" value="Genomic_DNA"/>
</dbReference>
<organism evidence="1 2">
    <name type="scientific">Mesonia algae</name>
    <dbReference type="NCBI Taxonomy" id="213248"/>
    <lineage>
        <taxon>Bacteria</taxon>
        <taxon>Pseudomonadati</taxon>
        <taxon>Bacteroidota</taxon>
        <taxon>Flavobacteriia</taxon>
        <taxon>Flavobacteriales</taxon>
        <taxon>Flavobacteriaceae</taxon>
        <taxon>Mesonia</taxon>
    </lineage>
</organism>
<dbReference type="Proteomes" id="UP000249542">
    <property type="component" value="Unassembled WGS sequence"/>
</dbReference>
<proteinExistence type="predicted"/>
<reference evidence="1 2" key="1">
    <citation type="submission" date="2018-06" db="EMBL/GenBank/DDBJ databases">
        <title>Genomic Encyclopedia of Archaeal and Bacterial Type Strains, Phase II (KMG-II): from individual species to whole genera.</title>
        <authorList>
            <person name="Goeker M."/>
        </authorList>
    </citation>
    <scope>NUCLEOTIDE SEQUENCE [LARGE SCALE GENOMIC DNA]</scope>
    <source>
        <strain evidence="1 2">DSM 15361</strain>
    </source>
</reference>
<dbReference type="AlphaFoldDB" id="A0A2W7IB58"/>